<keyword evidence="5" id="KW-0027">Amidation</keyword>
<proteinExistence type="inferred from homology"/>
<evidence type="ECO:0000313" key="8">
    <source>
        <dbReference type="WBParaSite" id="Gr19_v10_g742.t1"/>
    </source>
</evidence>
<keyword evidence="6" id="KW-0527">Neuropeptide</keyword>
<name>A0A914I7B8_GLORO</name>
<dbReference type="Proteomes" id="UP000887572">
    <property type="component" value="Unplaced"/>
</dbReference>
<reference evidence="8" key="1">
    <citation type="submission" date="2022-11" db="UniProtKB">
        <authorList>
            <consortium name="WormBaseParasite"/>
        </authorList>
    </citation>
    <scope>IDENTIFICATION</scope>
</reference>
<evidence type="ECO:0000256" key="1">
    <source>
        <dbReference type="ARBA" id="ARBA00004613"/>
    </source>
</evidence>
<dbReference type="InterPro" id="IPR002544">
    <property type="entry name" value="FMRFamid-related_peptide-like"/>
</dbReference>
<sequence length="104" mass="11554">MHIDCFFEVNELGVNEFALNELGSVRANNNFLRFGRAAGGELLVAAEEEPFERDYRHANPNFLRFGLTSAVLSSVRERATVTNCPPPGILSLMPMPIANMDENL</sequence>
<dbReference type="WBParaSite" id="Gr19_v10_g742.t1">
    <property type="protein sequence ID" value="Gr19_v10_g742.t1"/>
    <property type="gene ID" value="Gr19_v10_g742"/>
</dbReference>
<protein>
    <submittedName>
        <fullName evidence="8">Uncharacterized protein</fullName>
    </submittedName>
</protein>
<comment type="similarity">
    <text evidence="2">Belongs to the FARP (FMRFamide related peptide) family.</text>
</comment>
<dbReference type="GO" id="GO:0007218">
    <property type="term" value="P:neuropeptide signaling pathway"/>
    <property type="evidence" value="ECO:0007669"/>
    <property type="project" value="UniProtKB-KW"/>
</dbReference>
<keyword evidence="7" id="KW-1185">Reference proteome</keyword>
<comment type="subcellular location">
    <subcellularLocation>
        <location evidence="1">Secreted</location>
    </subcellularLocation>
</comment>
<evidence type="ECO:0000256" key="5">
    <source>
        <dbReference type="ARBA" id="ARBA00022815"/>
    </source>
</evidence>
<dbReference type="GO" id="GO:0005576">
    <property type="term" value="C:extracellular region"/>
    <property type="evidence" value="ECO:0007669"/>
    <property type="project" value="UniProtKB-SubCell"/>
</dbReference>
<evidence type="ECO:0000256" key="6">
    <source>
        <dbReference type="ARBA" id="ARBA00023320"/>
    </source>
</evidence>
<keyword evidence="4" id="KW-0165">Cleavage on pair of basic residues</keyword>
<evidence type="ECO:0000313" key="7">
    <source>
        <dbReference type="Proteomes" id="UP000887572"/>
    </source>
</evidence>
<evidence type="ECO:0000256" key="4">
    <source>
        <dbReference type="ARBA" id="ARBA00022685"/>
    </source>
</evidence>
<organism evidence="7 8">
    <name type="scientific">Globodera rostochiensis</name>
    <name type="common">Golden nematode worm</name>
    <name type="synonym">Heterodera rostochiensis</name>
    <dbReference type="NCBI Taxonomy" id="31243"/>
    <lineage>
        <taxon>Eukaryota</taxon>
        <taxon>Metazoa</taxon>
        <taxon>Ecdysozoa</taxon>
        <taxon>Nematoda</taxon>
        <taxon>Chromadorea</taxon>
        <taxon>Rhabditida</taxon>
        <taxon>Tylenchina</taxon>
        <taxon>Tylenchomorpha</taxon>
        <taxon>Tylenchoidea</taxon>
        <taxon>Heteroderidae</taxon>
        <taxon>Heteroderinae</taxon>
        <taxon>Globodera</taxon>
    </lineage>
</organism>
<dbReference type="AlphaFoldDB" id="A0A914I7B8"/>
<evidence type="ECO:0000256" key="2">
    <source>
        <dbReference type="ARBA" id="ARBA00006356"/>
    </source>
</evidence>
<keyword evidence="3" id="KW-0964">Secreted</keyword>
<evidence type="ECO:0000256" key="3">
    <source>
        <dbReference type="ARBA" id="ARBA00022525"/>
    </source>
</evidence>
<dbReference type="Pfam" id="PF01581">
    <property type="entry name" value="FARP"/>
    <property type="match status" value="2"/>
</dbReference>
<accession>A0A914I7B8</accession>